<dbReference type="PROSITE" id="PS50931">
    <property type="entry name" value="HTH_LYSR"/>
    <property type="match status" value="1"/>
</dbReference>
<accession>A0A6I6FE20</accession>
<dbReference type="PANTHER" id="PTHR30419:SF28">
    <property type="entry name" value="HTH-TYPE TRANSCRIPTIONAL REGULATOR BSDA"/>
    <property type="match status" value="1"/>
</dbReference>
<feature type="domain" description="HTH lysR-type" evidence="5">
    <location>
        <begin position="1"/>
        <end position="58"/>
    </location>
</feature>
<evidence type="ECO:0000256" key="4">
    <source>
        <dbReference type="ARBA" id="ARBA00023163"/>
    </source>
</evidence>
<dbReference type="EMBL" id="CP046522">
    <property type="protein sequence ID" value="QGU96125.1"/>
    <property type="molecule type" value="Genomic_DNA"/>
</dbReference>
<keyword evidence="3" id="KW-0238">DNA-binding</keyword>
<evidence type="ECO:0000259" key="5">
    <source>
        <dbReference type="PROSITE" id="PS50931"/>
    </source>
</evidence>
<dbReference type="InterPro" id="IPR000847">
    <property type="entry name" value="LysR_HTH_N"/>
</dbReference>
<evidence type="ECO:0000256" key="1">
    <source>
        <dbReference type="ARBA" id="ARBA00009437"/>
    </source>
</evidence>
<comment type="similarity">
    <text evidence="1">Belongs to the LysR transcriptional regulatory family.</text>
</comment>
<dbReference type="InterPro" id="IPR036388">
    <property type="entry name" value="WH-like_DNA-bd_sf"/>
</dbReference>
<dbReference type="SUPFAM" id="SSF53850">
    <property type="entry name" value="Periplasmic binding protein-like II"/>
    <property type="match status" value="1"/>
</dbReference>
<reference evidence="6 7" key="1">
    <citation type="submission" date="2019-12" db="EMBL/GenBank/DDBJ databases">
        <title>Genome sequenceing of Clostridium bovifaecis.</title>
        <authorList>
            <person name="Yao Y."/>
        </authorList>
    </citation>
    <scope>NUCLEOTIDE SEQUENCE [LARGE SCALE GENOMIC DNA]</scope>
    <source>
        <strain evidence="6 7">BXX</strain>
    </source>
</reference>
<dbReference type="Pfam" id="PF00126">
    <property type="entry name" value="HTH_1"/>
    <property type="match status" value="1"/>
</dbReference>
<dbReference type="InterPro" id="IPR050950">
    <property type="entry name" value="HTH-type_LysR_regulators"/>
</dbReference>
<keyword evidence="7" id="KW-1185">Reference proteome</keyword>
<dbReference type="SUPFAM" id="SSF46785">
    <property type="entry name" value="Winged helix' DNA-binding domain"/>
    <property type="match status" value="1"/>
</dbReference>
<name>A0A6I6FE20_9CLOT</name>
<gene>
    <name evidence="6" type="ORF">GOM49_14395</name>
</gene>
<evidence type="ECO:0000313" key="7">
    <source>
        <dbReference type="Proteomes" id="UP000422764"/>
    </source>
</evidence>
<dbReference type="GO" id="GO:0003700">
    <property type="term" value="F:DNA-binding transcription factor activity"/>
    <property type="evidence" value="ECO:0007669"/>
    <property type="project" value="InterPro"/>
</dbReference>
<protein>
    <submittedName>
        <fullName evidence="6">LysR family transcriptional regulator</fullName>
    </submittedName>
</protein>
<keyword evidence="4" id="KW-0804">Transcription</keyword>
<evidence type="ECO:0000256" key="2">
    <source>
        <dbReference type="ARBA" id="ARBA00023015"/>
    </source>
</evidence>
<dbReference type="GO" id="GO:0005829">
    <property type="term" value="C:cytosol"/>
    <property type="evidence" value="ECO:0007669"/>
    <property type="project" value="TreeGrafter"/>
</dbReference>
<dbReference type="Proteomes" id="UP000422764">
    <property type="component" value="Chromosome"/>
</dbReference>
<evidence type="ECO:0000256" key="3">
    <source>
        <dbReference type="ARBA" id="ARBA00023125"/>
    </source>
</evidence>
<dbReference type="PRINTS" id="PR00039">
    <property type="entry name" value="HTHLYSR"/>
</dbReference>
<dbReference type="GO" id="GO:0003677">
    <property type="term" value="F:DNA binding"/>
    <property type="evidence" value="ECO:0007669"/>
    <property type="project" value="UniProtKB-KW"/>
</dbReference>
<keyword evidence="2" id="KW-0805">Transcription regulation</keyword>
<proteinExistence type="inferred from homology"/>
<sequence>MEIQELKFFLKVVECKHFTIASTELCISQSSLSKHIKSLEAELGVKLLDRSTRNVQLTEAGNEFFNFASGIIELYNEMQIKMNAYKEKNKKTLTLGTIPVMSQYGIASLIASFKKQYGDIDINIIEGRSPEILELLDISKIDLAFIRTISLTGNDYKVNPLIDDDLVMIVPKKHPFAKKSRINLSQASQENFIFLDSGRGIYDLCMEACRTAGFEPHVLYRYSRIETIIGIVSEGIGVSLLMKRVVEFFNNQDIIIIELNRKFITTLALVERPYKKASDIMKKFSSYTEEWFKDNKL</sequence>
<dbReference type="Gene3D" id="3.40.190.290">
    <property type="match status" value="1"/>
</dbReference>
<organism evidence="6 7">
    <name type="scientific">Clostridium bovifaecis</name>
    <dbReference type="NCBI Taxonomy" id="2184719"/>
    <lineage>
        <taxon>Bacteria</taxon>
        <taxon>Bacillati</taxon>
        <taxon>Bacillota</taxon>
        <taxon>Clostridia</taxon>
        <taxon>Eubacteriales</taxon>
        <taxon>Clostridiaceae</taxon>
        <taxon>Clostridium</taxon>
    </lineage>
</organism>
<dbReference type="InterPro" id="IPR005119">
    <property type="entry name" value="LysR_subst-bd"/>
</dbReference>
<dbReference type="FunFam" id="1.10.10.10:FF:000001">
    <property type="entry name" value="LysR family transcriptional regulator"/>
    <property type="match status" value="1"/>
</dbReference>
<dbReference type="Pfam" id="PF03466">
    <property type="entry name" value="LysR_substrate"/>
    <property type="match status" value="1"/>
</dbReference>
<dbReference type="Gene3D" id="1.10.10.10">
    <property type="entry name" value="Winged helix-like DNA-binding domain superfamily/Winged helix DNA-binding domain"/>
    <property type="match status" value="1"/>
</dbReference>
<dbReference type="InterPro" id="IPR036390">
    <property type="entry name" value="WH_DNA-bd_sf"/>
</dbReference>
<dbReference type="AlphaFoldDB" id="A0A6I6FE20"/>
<evidence type="ECO:0000313" key="6">
    <source>
        <dbReference type="EMBL" id="QGU96125.1"/>
    </source>
</evidence>
<dbReference type="CDD" id="cd05466">
    <property type="entry name" value="PBP2_LTTR_substrate"/>
    <property type="match status" value="1"/>
</dbReference>
<dbReference type="PANTHER" id="PTHR30419">
    <property type="entry name" value="HTH-TYPE TRANSCRIPTIONAL REGULATOR YBHD"/>
    <property type="match status" value="1"/>
</dbReference>